<evidence type="ECO:0000313" key="1">
    <source>
        <dbReference type="EMBL" id="KAH6925406.1"/>
    </source>
</evidence>
<name>A0ACB7RUC1_HYAAI</name>
<gene>
    <name evidence="1" type="ORF">HPB50_004952</name>
</gene>
<protein>
    <submittedName>
        <fullName evidence="1">Uncharacterized protein</fullName>
    </submittedName>
</protein>
<evidence type="ECO:0000313" key="2">
    <source>
        <dbReference type="Proteomes" id="UP000821845"/>
    </source>
</evidence>
<organism evidence="1 2">
    <name type="scientific">Hyalomma asiaticum</name>
    <name type="common">Tick</name>
    <dbReference type="NCBI Taxonomy" id="266040"/>
    <lineage>
        <taxon>Eukaryota</taxon>
        <taxon>Metazoa</taxon>
        <taxon>Ecdysozoa</taxon>
        <taxon>Arthropoda</taxon>
        <taxon>Chelicerata</taxon>
        <taxon>Arachnida</taxon>
        <taxon>Acari</taxon>
        <taxon>Parasitiformes</taxon>
        <taxon>Ixodida</taxon>
        <taxon>Ixodoidea</taxon>
        <taxon>Ixodidae</taxon>
        <taxon>Hyalomminae</taxon>
        <taxon>Hyalomma</taxon>
    </lineage>
</organism>
<comment type="caution">
    <text evidence="1">The sequence shown here is derived from an EMBL/GenBank/DDBJ whole genome shotgun (WGS) entry which is preliminary data.</text>
</comment>
<sequence>MAPSGRTVVNIWGAMSRNGLSLLHRINRNLTAKKYENIMDFVLIPYVLEGPLLNGFYLFQHSLSPMHTAKRVKQLLRQRSVQLLEWLPKGAN</sequence>
<proteinExistence type="predicted"/>
<keyword evidence="2" id="KW-1185">Reference proteome</keyword>
<reference evidence="1" key="1">
    <citation type="submission" date="2020-05" db="EMBL/GenBank/DDBJ databases">
        <title>Large-scale comparative analyses of tick genomes elucidate their genetic diversity and vector capacities.</title>
        <authorList>
            <person name="Jia N."/>
            <person name="Wang J."/>
            <person name="Shi W."/>
            <person name="Du L."/>
            <person name="Sun Y."/>
            <person name="Zhan W."/>
            <person name="Jiang J."/>
            <person name="Wang Q."/>
            <person name="Zhang B."/>
            <person name="Ji P."/>
            <person name="Sakyi L.B."/>
            <person name="Cui X."/>
            <person name="Yuan T."/>
            <person name="Jiang B."/>
            <person name="Yang W."/>
            <person name="Lam T.T.-Y."/>
            <person name="Chang Q."/>
            <person name="Ding S."/>
            <person name="Wang X."/>
            <person name="Zhu J."/>
            <person name="Ruan X."/>
            <person name="Zhao L."/>
            <person name="Wei J."/>
            <person name="Que T."/>
            <person name="Du C."/>
            <person name="Cheng J."/>
            <person name="Dai P."/>
            <person name="Han X."/>
            <person name="Huang E."/>
            <person name="Gao Y."/>
            <person name="Liu J."/>
            <person name="Shao H."/>
            <person name="Ye R."/>
            <person name="Li L."/>
            <person name="Wei W."/>
            <person name="Wang X."/>
            <person name="Wang C."/>
            <person name="Yang T."/>
            <person name="Huo Q."/>
            <person name="Li W."/>
            <person name="Guo W."/>
            <person name="Chen H."/>
            <person name="Zhou L."/>
            <person name="Ni X."/>
            <person name="Tian J."/>
            <person name="Zhou Y."/>
            <person name="Sheng Y."/>
            <person name="Liu T."/>
            <person name="Pan Y."/>
            <person name="Xia L."/>
            <person name="Li J."/>
            <person name="Zhao F."/>
            <person name="Cao W."/>
        </authorList>
    </citation>
    <scope>NUCLEOTIDE SEQUENCE</scope>
    <source>
        <strain evidence="1">Hyas-2018</strain>
    </source>
</reference>
<dbReference type="Proteomes" id="UP000821845">
    <property type="component" value="Chromosome 7"/>
</dbReference>
<accession>A0ACB7RUC1</accession>
<dbReference type="EMBL" id="CM023487">
    <property type="protein sequence ID" value="KAH6925406.1"/>
    <property type="molecule type" value="Genomic_DNA"/>
</dbReference>